<comment type="caution">
    <text evidence="3">The sequence shown here is derived from an EMBL/GenBank/DDBJ whole genome shotgun (WGS) entry which is preliminary data.</text>
</comment>
<gene>
    <name evidence="3" type="ORF">ORJ04_18660</name>
</gene>
<name>A0ABT9I3L9_9GAMM</name>
<sequence length="189" mass="20614">MRYLIIAGLLGVSSLAAAETRPANLDELQLQAQERIKGFSGELKAALKAAISSGGLPNGVQVCQQQAPLIAQKWSTDGWQIGRTSLKVRNSDNNADDWEQQILQDYADKLASGSTPAQLKHAEVVSSDNGEVFRYMQPIMLDTLCVACHGSQLAEAVKQQIQQHYPNDLATGYNPGELRGAFTLQKQLY</sequence>
<dbReference type="InterPro" id="IPR021796">
    <property type="entry name" value="Tll0287-like_dom"/>
</dbReference>
<keyword evidence="1" id="KW-0732">Signal</keyword>
<protein>
    <submittedName>
        <fullName evidence="3">DUF3365 domain-containing protein</fullName>
    </submittedName>
</protein>
<reference evidence="3 4" key="1">
    <citation type="submission" date="2022-11" db="EMBL/GenBank/DDBJ databases">
        <title>Viruses from the air-sea interface of a natural surface slick.</title>
        <authorList>
            <person name="Rahlff J."/>
            <person name="Holmfeldt K."/>
        </authorList>
    </citation>
    <scope>NUCLEOTIDE SEQUENCE [LARGE SCALE GENOMIC DNA]</scope>
    <source>
        <strain evidence="3 4">SMS4</strain>
    </source>
</reference>
<dbReference type="Proteomes" id="UP001231109">
    <property type="component" value="Unassembled WGS sequence"/>
</dbReference>
<evidence type="ECO:0000259" key="2">
    <source>
        <dbReference type="Pfam" id="PF11845"/>
    </source>
</evidence>
<evidence type="ECO:0000313" key="4">
    <source>
        <dbReference type="Proteomes" id="UP001231109"/>
    </source>
</evidence>
<organism evidence="3 4">
    <name type="scientific">Rheinheimera baltica</name>
    <dbReference type="NCBI Taxonomy" id="67576"/>
    <lineage>
        <taxon>Bacteria</taxon>
        <taxon>Pseudomonadati</taxon>
        <taxon>Pseudomonadota</taxon>
        <taxon>Gammaproteobacteria</taxon>
        <taxon>Chromatiales</taxon>
        <taxon>Chromatiaceae</taxon>
        <taxon>Rheinheimera</taxon>
    </lineage>
</organism>
<evidence type="ECO:0000313" key="3">
    <source>
        <dbReference type="EMBL" id="MDP5137975.1"/>
    </source>
</evidence>
<evidence type="ECO:0000256" key="1">
    <source>
        <dbReference type="SAM" id="SignalP"/>
    </source>
</evidence>
<proteinExistence type="predicted"/>
<dbReference type="EMBL" id="JAPJDZ010000082">
    <property type="protein sequence ID" value="MDP5137975.1"/>
    <property type="molecule type" value="Genomic_DNA"/>
</dbReference>
<feature type="chain" id="PRO_5047493122" evidence="1">
    <location>
        <begin position="19"/>
        <end position="189"/>
    </location>
</feature>
<dbReference type="RefSeq" id="WP_305977166.1">
    <property type="nucleotide sequence ID" value="NZ_JAPJDY010000002.1"/>
</dbReference>
<accession>A0ABT9I3L9</accession>
<dbReference type="Pfam" id="PF11845">
    <property type="entry name" value="Tll0287-like"/>
    <property type="match status" value="1"/>
</dbReference>
<keyword evidence="4" id="KW-1185">Reference proteome</keyword>
<feature type="signal peptide" evidence="1">
    <location>
        <begin position="1"/>
        <end position="18"/>
    </location>
</feature>
<feature type="domain" description="Tll0287-like" evidence="2">
    <location>
        <begin position="51"/>
        <end position="184"/>
    </location>
</feature>